<dbReference type="InterPro" id="IPR036866">
    <property type="entry name" value="RibonucZ/Hydroxyglut_hydro"/>
</dbReference>
<dbReference type="SMART" id="SM00849">
    <property type="entry name" value="Lactamase_B"/>
    <property type="match status" value="1"/>
</dbReference>
<evidence type="ECO:0000313" key="3">
    <source>
        <dbReference type="Proteomes" id="UP000321085"/>
    </source>
</evidence>
<evidence type="ECO:0000313" key="2">
    <source>
        <dbReference type="EMBL" id="GEO13174.1"/>
    </source>
</evidence>
<dbReference type="SUPFAM" id="SSF56281">
    <property type="entry name" value="Metallo-hydrolase/oxidoreductase"/>
    <property type="match status" value="1"/>
</dbReference>
<dbReference type="PANTHER" id="PTHR23131">
    <property type="entry name" value="ENDORIBONUCLEASE LACTB2"/>
    <property type="match status" value="1"/>
</dbReference>
<dbReference type="InterPro" id="IPR036388">
    <property type="entry name" value="WH-like_DNA-bd_sf"/>
</dbReference>
<organism evidence="2 3">
    <name type="scientific">Microvirga aerophila</name>
    <dbReference type="NCBI Taxonomy" id="670291"/>
    <lineage>
        <taxon>Bacteria</taxon>
        <taxon>Pseudomonadati</taxon>
        <taxon>Pseudomonadota</taxon>
        <taxon>Alphaproteobacteria</taxon>
        <taxon>Hyphomicrobiales</taxon>
        <taxon>Methylobacteriaceae</taxon>
        <taxon>Microvirga</taxon>
    </lineage>
</organism>
<dbReference type="InterPro" id="IPR050662">
    <property type="entry name" value="Sec-metab_biosynth-thioest"/>
</dbReference>
<protein>
    <submittedName>
        <fullName evidence="2">MBL fold metallo-hydrolase</fullName>
    </submittedName>
</protein>
<proteinExistence type="predicted"/>
<dbReference type="Pfam" id="PF00753">
    <property type="entry name" value="Lactamase_B"/>
    <property type="match status" value="1"/>
</dbReference>
<keyword evidence="3" id="KW-1185">Reference proteome</keyword>
<dbReference type="Gene3D" id="1.10.10.10">
    <property type="entry name" value="Winged helix-like DNA-binding domain superfamily/Winged helix DNA-binding domain"/>
    <property type="match status" value="1"/>
</dbReference>
<dbReference type="PANTHER" id="PTHR23131:SF0">
    <property type="entry name" value="ENDORIBONUCLEASE LACTB2"/>
    <property type="match status" value="1"/>
</dbReference>
<feature type="domain" description="Metallo-beta-lactamase" evidence="1">
    <location>
        <begin position="39"/>
        <end position="216"/>
    </location>
</feature>
<dbReference type="GO" id="GO:0016787">
    <property type="term" value="F:hydrolase activity"/>
    <property type="evidence" value="ECO:0007669"/>
    <property type="project" value="UniProtKB-KW"/>
</dbReference>
<sequence>MSDDLTFDAQPPAKAGECVRVSPLVRRIIATNPGPITFTGTCSYIVGSGRVAIIDPGPDLPEHIDALLAAVQAETVTHILVTHTHKDHSPAARAIKAATGARLVGCSPHRSARALFDGEVNLLETSSDRDYAPDQELAEGDRIEGPGWSLEALATPGHMANHLAFALPEEAALFSGDHVMAWSTTVVAPPDGSMSDFMASLDKLRGRDEAVYWPGHGGPVREPQRFVRALAHHRRQREASILNRLAAGDRTIPAIVAAIYQGLKPALIGAAGLSVFAHLEDLVAKGLVRTDGAPSLDGEYRLA</sequence>
<dbReference type="InterPro" id="IPR001279">
    <property type="entry name" value="Metallo-B-lactamas"/>
</dbReference>
<dbReference type="Proteomes" id="UP000321085">
    <property type="component" value="Unassembled WGS sequence"/>
</dbReference>
<accession>A0A512BMJ1</accession>
<dbReference type="CDD" id="cd16278">
    <property type="entry name" value="metallo-hydrolase-like_MBL-fold"/>
    <property type="match status" value="1"/>
</dbReference>
<gene>
    <name evidence="2" type="ORF">MAE02_08700</name>
</gene>
<keyword evidence="2" id="KW-0378">Hydrolase</keyword>
<dbReference type="Gene3D" id="3.60.15.10">
    <property type="entry name" value="Ribonuclease Z/Hydroxyacylglutathione hydrolase-like"/>
    <property type="match status" value="1"/>
</dbReference>
<evidence type="ECO:0000259" key="1">
    <source>
        <dbReference type="SMART" id="SM00849"/>
    </source>
</evidence>
<dbReference type="InterPro" id="IPR041516">
    <property type="entry name" value="LACTB2_WH"/>
</dbReference>
<dbReference type="RefSeq" id="WP_114185224.1">
    <property type="nucleotide sequence ID" value="NZ_BJYU01000006.1"/>
</dbReference>
<dbReference type="AlphaFoldDB" id="A0A512BMJ1"/>
<reference evidence="2 3" key="1">
    <citation type="submission" date="2019-07" db="EMBL/GenBank/DDBJ databases">
        <title>Whole genome shotgun sequence of Microvirga aerophila NBRC 106136.</title>
        <authorList>
            <person name="Hosoyama A."/>
            <person name="Uohara A."/>
            <person name="Ohji S."/>
            <person name="Ichikawa N."/>
        </authorList>
    </citation>
    <scope>NUCLEOTIDE SEQUENCE [LARGE SCALE GENOMIC DNA]</scope>
    <source>
        <strain evidence="2 3">NBRC 106136</strain>
    </source>
</reference>
<dbReference type="Pfam" id="PF17778">
    <property type="entry name" value="WHD_BLACT"/>
    <property type="match status" value="1"/>
</dbReference>
<comment type="caution">
    <text evidence="2">The sequence shown here is derived from an EMBL/GenBank/DDBJ whole genome shotgun (WGS) entry which is preliminary data.</text>
</comment>
<dbReference type="OrthoDB" id="9788263at2"/>
<name>A0A512BMJ1_9HYPH</name>
<dbReference type="EMBL" id="BJYU01000006">
    <property type="protein sequence ID" value="GEO13174.1"/>
    <property type="molecule type" value="Genomic_DNA"/>
</dbReference>